<accession>A0A1F5EZC2</accession>
<comment type="caution">
    <text evidence="1">The sequence shown here is derived from an EMBL/GenBank/DDBJ whole genome shotgun (WGS) entry which is preliminary data.</text>
</comment>
<protein>
    <recommendedName>
        <fullName evidence="3">DUF721 domain-containing protein</fullName>
    </recommendedName>
</protein>
<dbReference type="PANTHER" id="PTHR36456:SF1">
    <property type="entry name" value="UPF0232 PROTEIN SCO3875"/>
    <property type="match status" value="1"/>
</dbReference>
<gene>
    <name evidence="1" type="ORF">A2Y64_03075</name>
</gene>
<dbReference type="AlphaFoldDB" id="A0A1F5EZC2"/>
<evidence type="ECO:0008006" key="3">
    <source>
        <dbReference type="Google" id="ProtNLM"/>
    </source>
</evidence>
<reference evidence="1 2" key="1">
    <citation type="journal article" date="2016" name="Nat. Commun.">
        <title>Thousands of microbial genomes shed light on interconnected biogeochemical processes in an aquifer system.</title>
        <authorList>
            <person name="Anantharaman K."/>
            <person name="Brown C.T."/>
            <person name="Hug L.A."/>
            <person name="Sharon I."/>
            <person name="Castelle C.J."/>
            <person name="Probst A.J."/>
            <person name="Thomas B.C."/>
            <person name="Singh A."/>
            <person name="Wilkins M.J."/>
            <person name="Karaoz U."/>
            <person name="Brodie E.L."/>
            <person name="Williams K.H."/>
            <person name="Hubbard S.S."/>
            <person name="Banfield J.F."/>
        </authorList>
    </citation>
    <scope>NUCLEOTIDE SEQUENCE [LARGE SCALE GENOMIC DNA]</scope>
</reference>
<dbReference type="InterPro" id="IPR007922">
    <property type="entry name" value="DciA-like"/>
</dbReference>
<sequence>MGEPRPIGDLVGGSLGSRRLRDAVRLGRLRLVWEEIVGPSLARRTRVTGLRGRTLVIEVGDPSALEPLREMLGRIVERLCEKTAGEVEGIELPR</sequence>
<dbReference type="Pfam" id="PF05258">
    <property type="entry name" value="DciA"/>
    <property type="match status" value="1"/>
</dbReference>
<evidence type="ECO:0000313" key="1">
    <source>
        <dbReference type="EMBL" id="OGD72494.1"/>
    </source>
</evidence>
<dbReference type="EMBL" id="MFAF01000118">
    <property type="protein sequence ID" value="OGD72494.1"/>
    <property type="molecule type" value="Genomic_DNA"/>
</dbReference>
<dbReference type="STRING" id="1817816.A2Y64_03075"/>
<organism evidence="1 2">
    <name type="scientific">Candidatus Coatesbacteria bacterium RBG_13_66_14</name>
    <dbReference type="NCBI Taxonomy" id="1817816"/>
    <lineage>
        <taxon>Bacteria</taxon>
        <taxon>Candidatus Coatesiibacteriota</taxon>
    </lineage>
</organism>
<proteinExistence type="predicted"/>
<evidence type="ECO:0000313" key="2">
    <source>
        <dbReference type="Proteomes" id="UP000177187"/>
    </source>
</evidence>
<dbReference type="PANTHER" id="PTHR36456">
    <property type="entry name" value="UPF0232 PROTEIN SCO3875"/>
    <property type="match status" value="1"/>
</dbReference>
<dbReference type="Proteomes" id="UP000177187">
    <property type="component" value="Unassembled WGS sequence"/>
</dbReference>
<name>A0A1F5EZC2_9BACT</name>